<protein>
    <submittedName>
        <fullName evidence="2">Uncharacterized protein</fullName>
    </submittedName>
</protein>
<comment type="caution">
    <text evidence="2">The sequence shown here is derived from an EMBL/GenBank/DDBJ whole genome shotgun (WGS) entry which is preliminary data.</text>
</comment>
<accession>A0AAW1T0B7</accession>
<gene>
    <name evidence="2" type="ORF">WJX84_008516</name>
</gene>
<feature type="compositionally biased region" description="Polar residues" evidence="1">
    <location>
        <begin position="13"/>
        <end position="34"/>
    </location>
</feature>
<feature type="compositionally biased region" description="Basic and acidic residues" evidence="1">
    <location>
        <begin position="49"/>
        <end position="61"/>
    </location>
</feature>
<evidence type="ECO:0000313" key="3">
    <source>
        <dbReference type="Proteomes" id="UP001485043"/>
    </source>
</evidence>
<organism evidence="2 3">
    <name type="scientific">Apatococcus fuscideae</name>
    <dbReference type="NCBI Taxonomy" id="2026836"/>
    <lineage>
        <taxon>Eukaryota</taxon>
        <taxon>Viridiplantae</taxon>
        <taxon>Chlorophyta</taxon>
        <taxon>core chlorophytes</taxon>
        <taxon>Trebouxiophyceae</taxon>
        <taxon>Chlorellales</taxon>
        <taxon>Chlorellaceae</taxon>
        <taxon>Apatococcus</taxon>
    </lineage>
</organism>
<proteinExistence type="predicted"/>
<evidence type="ECO:0000256" key="1">
    <source>
        <dbReference type="SAM" id="MobiDB-lite"/>
    </source>
</evidence>
<feature type="compositionally biased region" description="Basic and acidic residues" evidence="1">
    <location>
        <begin position="73"/>
        <end position="93"/>
    </location>
</feature>
<dbReference type="AlphaFoldDB" id="A0AAW1T0B7"/>
<feature type="region of interest" description="Disordered" evidence="1">
    <location>
        <begin position="1"/>
        <end position="93"/>
    </location>
</feature>
<name>A0AAW1T0B7_9CHLO</name>
<sequence length="93" mass="10097">MGALMSCCGGSKGDSSQESYARFGSTTASQTSVPPTERDVQAQNAAAEAAERRQQKFDESATGRAARTAVNNVKKEREADRVDRNDRAKDWLN</sequence>
<reference evidence="2 3" key="1">
    <citation type="journal article" date="2024" name="Nat. Commun.">
        <title>Phylogenomics reveals the evolutionary origins of lichenization in chlorophyte algae.</title>
        <authorList>
            <person name="Puginier C."/>
            <person name="Libourel C."/>
            <person name="Otte J."/>
            <person name="Skaloud P."/>
            <person name="Haon M."/>
            <person name="Grisel S."/>
            <person name="Petersen M."/>
            <person name="Berrin J.G."/>
            <person name="Delaux P.M."/>
            <person name="Dal Grande F."/>
            <person name="Keller J."/>
        </authorList>
    </citation>
    <scope>NUCLEOTIDE SEQUENCE [LARGE SCALE GENOMIC DNA]</scope>
    <source>
        <strain evidence="2 3">SAG 2523</strain>
    </source>
</reference>
<dbReference type="EMBL" id="JALJOV010000641">
    <property type="protein sequence ID" value="KAK9862194.1"/>
    <property type="molecule type" value="Genomic_DNA"/>
</dbReference>
<keyword evidence="3" id="KW-1185">Reference proteome</keyword>
<evidence type="ECO:0000313" key="2">
    <source>
        <dbReference type="EMBL" id="KAK9862194.1"/>
    </source>
</evidence>
<dbReference type="Proteomes" id="UP001485043">
    <property type="component" value="Unassembled WGS sequence"/>
</dbReference>